<keyword evidence="4 7" id="KW-0574">Periplasm</keyword>
<evidence type="ECO:0000256" key="7">
    <source>
        <dbReference type="RuleBase" id="RU364038"/>
    </source>
</evidence>
<dbReference type="PANTHER" id="PTHR35272:SF3">
    <property type="entry name" value="THIOL:DISULFIDE INTERCHANGE PROTEIN DSBC"/>
    <property type="match status" value="1"/>
</dbReference>
<dbReference type="InterPro" id="IPR051470">
    <property type="entry name" value="Thiol:disulfide_interchange"/>
</dbReference>
<keyword evidence="3 7" id="KW-0732">Signal</keyword>
<dbReference type="GO" id="GO:0042597">
    <property type="term" value="C:periplasmic space"/>
    <property type="evidence" value="ECO:0007669"/>
    <property type="project" value="UniProtKB-SubCell"/>
</dbReference>
<evidence type="ECO:0000256" key="5">
    <source>
        <dbReference type="ARBA" id="ARBA00023157"/>
    </source>
</evidence>
<keyword evidence="10" id="KW-0413">Isomerase</keyword>
<reference evidence="10 11" key="1">
    <citation type="submission" date="2014-01" db="EMBL/GenBank/DDBJ databases">
        <title>Full genme sequencing of cellulolytic bacterium Gynuella sunshinyii YC6258T gen. nov., sp. nov.</title>
        <authorList>
            <person name="Khan H."/>
            <person name="Chung E.J."/>
            <person name="Chung Y.R."/>
        </authorList>
    </citation>
    <scope>NUCLEOTIDE SEQUENCE [LARGE SCALE GENOMIC DNA]</scope>
    <source>
        <strain evidence="10 11">YC6258</strain>
    </source>
</reference>
<dbReference type="SUPFAM" id="SSF54423">
    <property type="entry name" value="DsbC/DsbG N-terminal domain-like"/>
    <property type="match status" value="1"/>
</dbReference>
<sequence>MNKLIGLLGVVAVGAIAATGGWMVAQNPTAVATTADKEAIKAALASIDKQVPIVSIDESDLDGMYQVVLQNEDTLYVDASGDYFVIGDLYRNGESGFENLSEPAKLKARAAYNEVRKGILDQVDPASYITYAASAPEKTVVTVFTDVECPYCRKLHAEMAQYNKLGITVRYAAYPRAGIGSSAYNKMVSAWCSPDPREAMNNLKQMKSIPSTNCNSPVAEQFNVGRQIGVQGTPAIVAADGTMIPGYVPAEQLAQRLGIL</sequence>
<dbReference type="SUPFAM" id="SSF52833">
    <property type="entry name" value="Thioredoxin-like"/>
    <property type="match status" value="1"/>
</dbReference>
<dbReference type="InterPro" id="IPR033954">
    <property type="entry name" value="DiS-bond_Isoase_DsbC/G"/>
</dbReference>
<name>A0A0C5V4S2_9GAMM</name>
<evidence type="ECO:0000256" key="3">
    <source>
        <dbReference type="ARBA" id="ARBA00022729"/>
    </source>
</evidence>
<dbReference type="RefSeq" id="WP_052830214.1">
    <property type="nucleotide sequence ID" value="NZ_CP007142.1"/>
</dbReference>
<dbReference type="PANTHER" id="PTHR35272">
    <property type="entry name" value="THIOL:DISULFIDE INTERCHANGE PROTEIN DSBC-RELATED"/>
    <property type="match status" value="1"/>
</dbReference>
<feature type="domain" description="Disulphide bond isomerase DsbC/G N-terminal" evidence="8">
    <location>
        <begin position="32"/>
        <end position="100"/>
    </location>
</feature>
<comment type="similarity">
    <text evidence="2 7">Belongs to the thioredoxin family. DsbC subfamily.</text>
</comment>
<dbReference type="KEGG" id="gsn:YC6258_02442"/>
<accession>A0A0C5V4S2</accession>
<evidence type="ECO:0000256" key="6">
    <source>
        <dbReference type="ARBA" id="ARBA00023284"/>
    </source>
</evidence>
<protein>
    <recommendedName>
        <fullName evidence="7">Thiol:disulfide interchange protein</fullName>
    </recommendedName>
</protein>
<feature type="domain" description="Thioredoxin-like fold" evidence="9">
    <location>
        <begin position="137"/>
        <end position="257"/>
    </location>
</feature>
<dbReference type="GO" id="GO:0016853">
    <property type="term" value="F:isomerase activity"/>
    <property type="evidence" value="ECO:0007669"/>
    <property type="project" value="UniProtKB-KW"/>
</dbReference>
<evidence type="ECO:0000313" key="11">
    <source>
        <dbReference type="Proteomes" id="UP000032266"/>
    </source>
</evidence>
<dbReference type="InterPro" id="IPR012336">
    <property type="entry name" value="Thioredoxin-like_fold"/>
</dbReference>
<gene>
    <name evidence="10" type="ORF">YC6258_02442</name>
</gene>
<dbReference type="OrthoDB" id="12976at2"/>
<dbReference type="STRING" id="1445510.YC6258_02442"/>
<keyword evidence="11" id="KW-1185">Reference proteome</keyword>
<dbReference type="PATRIC" id="fig|1445510.3.peg.2399"/>
<evidence type="ECO:0000313" key="10">
    <source>
        <dbReference type="EMBL" id="AJQ94480.1"/>
    </source>
</evidence>
<dbReference type="EMBL" id="CP007142">
    <property type="protein sequence ID" value="AJQ94480.1"/>
    <property type="molecule type" value="Genomic_DNA"/>
</dbReference>
<keyword evidence="6 7" id="KW-0676">Redox-active center</keyword>
<dbReference type="InterPro" id="IPR018950">
    <property type="entry name" value="DiS-bond_isomerase_DsbC/G_N"/>
</dbReference>
<evidence type="ECO:0000256" key="1">
    <source>
        <dbReference type="ARBA" id="ARBA00004418"/>
    </source>
</evidence>
<dbReference type="Gene3D" id="3.40.30.10">
    <property type="entry name" value="Glutaredoxin"/>
    <property type="match status" value="1"/>
</dbReference>
<evidence type="ECO:0000256" key="2">
    <source>
        <dbReference type="ARBA" id="ARBA00009813"/>
    </source>
</evidence>
<proteinExistence type="inferred from homology"/>
<evidence type="ECO:0000259" key="9">
    <source>
        <dbReference type="Pfam" id="PF13098"/>
    </source>
</evidence>
<dbReference type="Proteomes" id="UP000032266">
    <property type="component" value="Chromosome"/>
</dbReference>
<dbReference type="Gene3D" id="3.10.450.70">
    <property type="entry name" value="Disulphide bond isomerase, DsbC/G, N-terminal"/>
    <property type="match status" value="1"/>
</dbReference>
<keyword evidence="5" id="KW-1015">Disulfide bond</keyword>
<dbReference type="InterPro" id="IPR009094">
    <property type="entry name" value="DiS-bond_isomerase_DsbC/G_N_sf"/>
</dbReference>
<dbReference type="CDD" id="cd03020">
    <property type="entry name" value="DsbA_DsbC_DsbG"/>
    <property type="match status" value="1"/>
</dbReference>
<evidence type="ECO:0000259" key="8">
    <source>
        <dbReference type="Pfam" id="PF10411"/>
    </source>
</evidence>
<evidence type="ECO:0000256" key="4">
    <source>
        <dbReference type="ARBA" id="ARBA00022764"/>
    </source>
</evidence>
<dbReference type="HOGENOM" id="CLU_083593_0_0_6"/>
<dbReference type="Pfam" id="PF13098">
    <property type="entry name" value="Thioredoxin_2"/>
    <property type="match status" value="1"/>
</dbReference>
<dbReference type="Pfam" id="PF10411">
    <property type="entry name" value="DsbC_N"/>
    <property type="match status" value="1"/>
</dbReference>
<comment type="subcellular location">
    <subcellularLocation>
        <location evidence="1 7">Periplasm</location>
    </subcellularLocation>
</comment>
<dbReference type="InterPro" id="IPR036249">
    <property type="entry name" value="Thioredoxin-like_sf"/>
</dbReference>
<comment type="function">
    <text evidence="7">Required for disulfide bond formation in some periplasmic proteins. Acts by transferring its disulfide bond to other proteins and is reduced in the process.</text>
</comment>
<dbReference type="AlphaFoldDB" id="A0A0C5V4S2"/>
<organism evidence="10 11">
    <name type="scientific">Gynuella sunshinyii YC6258</name>
    <dbReference type="NCBI Taxonomy" id="1445510"/>
    <lineage>
        <taxon>Bacteria</taxon>
        <taxon>Pseudomonadati</taxon>
        <taxon>Pseudomonadota</taxon>
        <taxon>Gammaproteobacteria</taxon>
        <taxon>Oceanospirillales</taxon>
        <taxon>Saccharospirillaceae</taxon>
        <taxon>Gynuella</taxon>
    </lineage>
</organism>